<dbReference type="EMBL" id="FORO01000002">
    <property type="protein sequence ID" value="SFI63122.1"/>
    <property type="molecule type" value="Genomic_DNA"/>
</dbReference>
<dbReference type="AlphaFoldDB" id="A0A1I3JS93"/>
<dbReference type="Proteomes" id="UP000182829">
    <property type="component" value="Unassembled WGS sequence"/>
</dbReference>
<dbReference type="Pfam" id="PF04233">
    <property type="entry name" value="Phage_Mu_F"/>
    <property type="match status" value="1"/>
</dbReference>
<dbReference type="OrthoDB" id="200847at2157"/>
<feature type="domain" description="Phage head morphogenesis" evidence="1">
    <location>
        <begin position="203"/>
        <end position="317"/>
    </location>
</feature>
<dbReference type="RefSeq" id="WP_005577927.1">
    <property type="nucleotide sequence ID" value="NZ_FORO01000002.1"/>
</dbReference>
<dbReference type="InterPro" id="IPR006528">
    <property type="entry name" value="Phage_head_morphogenesis_dom"/>
</dbReference>
<reference evidence="2 3" key="1">
    <citation type="submission" date="2016-10" db="EMBL/GenBank/DDBJ databases">
        <authorList>
            <person name="de Groot N.N."/>
        </authorList>
    </citation>
    <scope>NUCLEOTIDE SEQUENCE [LARGE SCALE GENOMIC DNA]</scope>
    <source>
        <strain evidence="2 3">SP2</strain>
    </source>
</reference>
<dbReference type="OMA" id="AIKFHIN"/>
<dbReference type="NCBIfam" id="TIGR01641">
    <property type="entry name" value="phageSPP1_gp7"/>
    <property type="match status" value="1"/>
</dbReference>
<evidence type="ECO:0000313" key="2">
    <source>
        <dbReference type="EMBL" id="SFI63122.1"/>
    </source>
</evidence>
<proteinExistence type="predicted"/>
<accession>A0A1I3JS93</accession>
<organism evidence="2 3">
    <name type="scientific">Natronobacterium gregoryi</name>
    <dbReference type="NCBI Taxonomy" id="44930"/>
    <lineage>
        <taxon>Archaea</taxon>
        <taxon>Methanobacteriati</taxon>
        <taxon>Methanobacteriota</taxon>
        <taxon>Stenosarchaea group</taxon>
        <taxon>Halobacteria</taxon>
        <taxon>Halobacteriales</taxon>
        <taxon>Natrialbaceae</taxon>
        <taxon>Natronobacterium</taxon>
    </lineage>
</organism>
<gene>
    <name evidence="2" type="ORF">SAMN05443661_102234</name>
</gene>
<name>A0A1I3JS93_9EURY</name>
<dbReference type="GeneID" id="14209010"/>
<sequence>MAAITDPRLADLHGQDCSCGCAGRYAGQQDRREDPTRTKTARRRFAQHLRGRFDAIKFHINRGIVDNDAFGLRGPDVGGTLEAQSEALDREFEVHVETDDSITPGAGQFDFPSSSEAAEEFEGWLDEAIEREILEEYDGDRYIRKGYGRGVKHGDARMREAGVDVPDESLERALRHPVHEDKLELMYTRAFEELEGITAATAQSIRRELTDGLSQGMNPREIARNINDRVEAIGKTRATVMARTEVIRSHSEGTLDRYERMLGETDVTIQAELSTSADSRVCQECAEAAGRGPWPIDEFRGSEYQPPIHPQCRCAVIPVTN</sequence>
<evidence type="ECO:0000313" key="3">
    <source>
        <dbReference type="Proteomes" id="UP000182829"/>
    </source>
</evidence>
<protein>
    <submittedName>
        <fullName evidence="2">Phage putative head morphogenesis protein, SPP1 gp7 family</fullName>
    </submittedName>
</protein>
<evidence type="ECO:0000259" key="1">
    <source>
        <dbReference type="Pfam" id="PF04233"/>
    </source>
</evidence>